<keyword evidence="3" id="KW-1185">Reference proteome</keyword>
<keyword evidence="1" id="KW-0472">Membrane</keyword>
<keyword evidence="1" id="KW-1133">Transmembrane helix</keyword>
<dbReference type="PANTHER" id="PTHR21115">
    <property type="entry name" value="GH06117P-RELATED"/>
    <property type="match status" value="1"/>
</dbReference>
<dbReference type="Pfam" id="PF21021">
    <property type="entry name" value="FAF1"/>
    <property type="match status" value="1"/>
</dbReference>
<accession>A0A1W4WYD5</accession>
<reference evidence="4" key="1">
    <citation type="submission" date="2025-08" db="UniProtKB">
        <authorList>
            <consortium name="RefSeq"/>
        </authorList>
    </citation>
    <scope>IDENTIFICATION</scope>
</reference>
<gene>
    <name evidence="4" type="primary">LOC108736956</name>
</gene>
<dbReference type="STRING" id="224129.A0A1W4WYD5"/>
<dbReference type="Gene3D" id="3.40.30.10">
    <property type="entry name" value="Glutaredoxin"/>
    <property type="match status" value="1"/>
</dbReference>
<dbReference type="InterPro" id="IPR006577">
    <property type="entry name" value="UAS"/>
</dbReference>
<feature type="transmembrane region" description="Helical" evidence="1">
    <location>
        <begin position="381"/>
        <end position="402"/>
    </location>
</feature>
<feature type="domain" description="UAS" evidence="2">
    <location>
        <begin position="25"/>
        <end position="164"/>
    </location>
</feature>
<protein>
    <submittedName>
        <fullName evidence="4">Uncharacterized protein LOC108736956</fullName>
    </submittedName>
</protein>
<evidence type="ECO:0000256" key="1">
    <source>
        <dbReference type="SAM" id="Phobius"/>
    </source>
</evidence>
<dbReference type="SMART" id="SM00594">
    <property type="entry name" value="UAS"/>
    <property type="match status" value="1"/>
</dbReference>
<organism evidence="3 4">
    <name type="scientific">Agrilus planipennis</name>
    <name type="common">Emerald ash borer</name>
    <name type="synonym">Agrilus marcopoli</name>
    <dbReference type="NCBI Taxonomy" id="224129"/>
    <lineage>
        <taxon>Eukaryota</taxon>
        <taxon>Metazoa</taxon>
        <taxon>Ecdysozoa</taxon>
        <taxon>Arthropoda</taxon>
        <taxon>Hexapoda</taxon>
        <taxon>Insecta</taxon>
        <taxon>Pterygota</taxon>
        <taxon>Neoptera</taxon>
        <taxon>Endopterygota</taxon>
        <taxon>Coleoptera</taxon>
        <taxon>Polyphaga</taxon>
        <taxon>Elateriformia</taxon>
        <taxon>Buprestoidea</taxon>
        <taxon>Buprestidae</taxon>
        <taxon>Agrilinae</taxon>
        <taxon>Agrilus</taxon>
    </lineage>
</organism>
<proteinExistence type="predicted"/>
<dbReference type="KEGG" id="apln:108736956"/>
<dbReference type="OrthoDB" id="6512497at2759"/>
<dbReference type="InterPro" id="IPR031962">
    <property type="entry name" value="DUF4781"/>
</dbReference>
<evidence type="ECO:0000259" key="2">
    <source>
        <dbReference type="SMART" id="SM00594"/>
    </source>
</evidence>
<dbReference type="InParanoid" id="A0A1W4WYD5"/>
<dbReference type="PANTHER" id="PTHR21115:SF0">
    <property type="entry name" value="GH06117P-RELATED"/>
    <property type="match status" value="1"/>
</dbReference>
<keyword evidence="1" id="KW-0812">Transmembrane</keyword>
<dbReference type="InterPro" id="IPR049483">
    <property type="entry name" value="FAF1_2-like_UAS"/>
</dbReference>
<evidence type="ECO:0000313" key="4">
    <source>
        <dbReference type="RefSeq" id="XP_018325080.1"/>
    </source>
</evidence>
<dbReference type="FunCoup" id="A0A1W4WYD5">
    <property type="interactions" value="141"/>
</dbReference>
<dbReference type="GeneID" id="108736956"/>
<feature type="transmembrane region" description="Helical" evidence="1">
    <location>
        <begin position="408"/>
        <end position="432"/>
    </location>
</feature>
<evidence type="ECO:0000313" key="3">
    <source>
        <dbReference type="Proteomes" id="UP000192223"/>
    </source>
</evidence>
<sequence>MELHQEPEFHINNHSELCELKVIDNFIHNFELSYGIHHVAFAQKPFHQVLLENIFSPSETWRVIALYLHHDNDPFAQNWCKQLASEETITILEQCFCVLPWDITDHSSHESLQETLSKYLKHSFNNFKHQKSGVIFILQLNGIPSVVSILQGNDSSEDILHTLKEIREILKTESASFQQECNKHEESPSNVGSYRFQQNMFELLGDRDYDCFDYNQMDELKKKIGFALFGAPPEIGYSKKELNQIGSIFNNIIKENKNARYKDQVIIAFIFNCTEPLPQEKHQKMNNPGYSPDADIGAVPIFVLKKCYSKCDHGCRIFIDHEGRIYTSWTQYIDNNRLGKCMMVLPKNGRYRVAKNGTVLLKKHYSPACKMGAKVARITDISASGIGLVSGGILAAAAVPAVTLAPLAVTGAVVAGATAGAISIIRSTISLIDMKKHKQDMNVIRSKEARGAALNIAAGSVGVLGTGATAVLSKVVSRGVNVGKVGQGVVNTLNTTNLAIGAAALGNSMHHVYFSWKDGDTISSLTILQLVTSSLFFANSVYSFKSATTIIEENQPGVLDQMKSILLGSNRRKISLEMHKDTIRINGGNKQAGSAEVISTIRNIPNKNEVFEILKANNKLFNKNGVRFSVLGSKILFNDKALSLGSFDILSKPQRLEILSEMPTTLVPQQASPCSLSIDIFNRFNQADILKLTSFGIRLYTHSTSFNHALQITLQEFSECNKKKKYLQL</sequence>
<dbReference type="AlphaFoldDB" id="A0A1W4WYD5"/>
<dbReference type="Proteomes" id="UP000192223">
    <property type="component" value="Unplaced"/>
</dbReference>
<dbReference type="Pfam" id="PF16013">
    <property type="entry name" value="DUF4781"/>
    <property type="match status" value="1"/>
</dbReference>
<feature type="transmembrane region" description="Helical" evidence="1">
    <location>
        <begin position="452"/>
        <end position="472"/>
    </location>
</feature>
<dbReference type="RefSeq" id="XP_018325080.1">
    <property type="nucleotide sequence ID" value="XM_018469578.1"/>
</dbReference>
<name>A0A1W4WYD5_AGRPL</name>